<keyword evidence="4" id="KW-1003">Cell membrane</keyword>
<organism evidence="9 10">
    <name type="scientific">Exilibacterium tricleocarpae</name>
    <dbReference type="NCBI Taxonomy" id="2591008"/>
    <lineage>
        <taxon>Bacteria</taxon>
        <taxon>Pseudomonadati</taxon>
        <taxon>Pseudomonadota</taxon>
        <taxon>Gammaproteobacteria</taxon>
        <taxon>Cellvibrionales</taxon>
        <taxon>Cellvibrionaceae</taxon>
        <taxon>Exilibacterium</taxon>
    </lineage>
</organism>
<comment type="caution">
    <text evidence="9">The sequence shown here is derived from an EMBL/GenBank/DDBJ whole genome shotgun (WGS) entry which is preliminary data.</text>
</comment>
<keyword evidence="3 8" id="KW-0813">Transport</keyword>
<keyword evidence="10" id="KW-1185">Reference proteome</keyword>
<dbReference type="RefSeq" id="WP_142905244.1">
    <property type="nucleotide sequence ID" value="NZ_ML660095.1"/>
</dbReference>
<comment type="subcellular location">
    <subcellularLocation>
        <location evidence="8">Cell inner membrane</location>
        <topology evidence="8">Multi-pass membrane protein</topology>
    </subcellularLocation>
    <subcellularLocation>
        <location evidence="1">Cell membrane</location>
        <topology evidence="1">Multi-pass membrane protein</topology>
    </subcellularLocation>
</comment>
<feature type="transmembrane region" description="Helical" evidence="8">
    <location>
        <begin position="146"/>
        <end position="165"/>
    </location>
</feature>
<proteinExistence type="inferred from homology"/>
<feature type="transmembrane region" description="Helical" evidence="8">
    <location>
        <begin position="15"/>
        <end position="34"/>
    </location>
</feature>
<evidence type="ECO:0000256" key="8">
    <source>
        <dbReference type="RuleBase" id="RU363064"/>
    </source>
</evidence>
<evidence type="ECO:0000256" key="7">
    <source>
        <dbReference type="ARBA" id="ARBA00023136"/>
    </source>
</evidence>
<gene>
    <name evidence="9" type="ORF">FKG94_15615</name>
</gene>
<keyword evidence="5 8" id="KW-0812">Transmembrane</keyword>
<evidence type="ECO:0000256" key="6">
    <source>
        <dbReference type="ARBA" id="ARBA00022989"/>
    </source>
</evidence>
<feature type="transmembrane region" description="Helical" evidence="8">
    <location>
        <begin position="71"/>
        <end position="92"/>
    </location>
</feature>
<dbReference type="PANTHER" id="PTHR30330:SF3">
    <property type="entry name" value="TRANSCRIPTIONAL REGULATOR, LRP FAMILY"/>
    <property type="match status" value="1"/>
</dbReference>
<feature type="transmembrane region" description="Helical" evidence="8">
    <location>
        <begin position="350"/>
        <end position="375"/>
    </location>
</feature>
<name>A0A545TFR0_9GAMM</name>
<evidence type="ECO:0000256" key="5">
    <source>
        <dbReference type="ARBA" id="ARBA00022692"/>
    </source>
</evidence>
<dbReference type="Proteomes" id="UP000319732">
    <property type="component" value="Unassembled WGS sequence"/>
</dbReference>
<dbReference type="GO" id="GO:0005283">
    <property type="term" value="F:amino acid:sodium symporter activity"/>
    <property type="evidence" value="ECO:0007669"/>
    <property type="project" value="InterPro"/>
</dbReference>
<feature type="transmembrane region" description="Helical" evidence="8">
    <location>
        <begin position="216"/>
        <end position="237"/>
    </location>
</feature>
<feature type="transmembrane region" description="Helical" evidence="8">
    <location>
        <begin position="185"/>
        <end position="209"/>
    </location>
</feature>
<dbReference type="GO" id="GO:0005886">
    <property type="term" value="C:plasma membrane"/>
    <property type="evidence" value="ECO:0007669"/>
    <property type="project" value="UniProtKB-SubCell"/>
</dbReference>
<dbReference type="OrthoDB" id="9806926at2"/>
<evidence type="ECO:0000256" key="4">
    <source>
        <dbReference type="ARBA" id="ARBA00022475"/>
    </source>
</evidence>
<keyword evidence="8" id="KW-0769">Symport</keyword>
<dbReference type="Pfam" id="PF01235">
    <property type="entry name" value="Na_Ala_symp"/>
    <property type="match status" value="1"/>
</dbReference>
<feature type="transmembrane region" description="Helical" evidence="8">
    <location>
        <begin position="98"/>
        <end position="121"/>
    </location>
</feature>
<keyword evidence="6 8" id="KW-1133">Transmembrane helix</keyword>
<dbReference type="AlphaFoldDB" id="A0A545TFR0"/>
<evidence type="ECO:0000313" key="9">
    <source>
        <dbReference type="EMBL" id="TQV76035.1"/>
    </source>
</evidence>
<accession>A0A545TFR0</accession>
<dbReference type="NCBIfam" id="TIGR00835">
    <property type="entry name" value="agcS"/>
    <property type="match status" value="1"/>
</dbReference>
<keyword evidence="7 8" id="KW-0472">Membrane</keyword>
<feature type="transmembrane region" description="Helical" evidence="8">
    <location>
        <begin position="257"/>
        <end position="277"/>
    </location>
</feature>
<keyword evidence="8" id="KW-0997">Cell inner membrane</keyword>
<reference evidence="9 10" key="1">
    <citation type="submission" date="2019-06" db="EMBL/GenBank/DDBJ databases">
        <title>Whole genome sequence for Cellvibrionaceae sp. R142.</title>
        <authorList>
            <person name="Wang G."/>
        </authorList>
    </citation>
    <scope>NUCLEOTIDE SEQUENCE [LARGE SCALE GENOMIC DNA]</scope>
    <source>
        <strain evidence="9 10">R142</strain>
    </source>
</reference>
<protein>
    <submittedName>
        <fullName evidence="9">Alanine:cation symporter family protein</fullName>
    </submittedName>
</protein>
<dbReference type="InterPro" id="IPR001463">
    <property type="entry name" value="Na/Ala_symport"/>
</dbReference>
<dbReference type="PANTHER" id="PTHR30330">
    <property type="entry name" value="AGSS FAMILY TRANSPORTER, SODIUM-ALANINE"/>
    <property type="match status" value="1"/>
</dbReference>
<evidence type="ECO:0000256" key="1">
    <source>
        <dbReference type="ARBA" id="ARBA00004651"/>
    </source>
</evidence>
<evidence type="ECO:0000256" key="3">
    <source>
        <dbReference type="ARBA" id="ARBA00022448"/>
    </source>
</evidence>
<evidence type="ECO:0000313" key="10">
    <source>
        <dbReference type="Proteomes" id="UP000319732"/>
    </source>
</evidence>
<comment type="similarity">
    <text evidence="2 8">Belongs to the alanine or glycine:cation symporter (AGCS) (TC 2.A.25) family.</text>
</comment>
<dbReference type="EMBL" id="VHSG01000015">
    <property type="protein sequence ID" value="TQV76035.1"/>
    <property type="molecule type" value="Genomic_DNA"/>
</dbReference>
<dbReference type="PRINTS" id="PR00175">
    <property type="entry name" value="NAALASMPORT"/>
</dbReference>
<sequence>MTTIDQFLQDFNNFVWGPPLLLLLLGGGLFFALYSRFTPYRHFGHALAIVRGKFDDPNAAGELTHAQALSAALAGTIGLGNIAGVALAITAGGPGAVFWMWMTALLGVATKFFTCTLGVMYRGRDSLGRLQGGPMYIVREGLGKRFYPLAVLFAVAGLFGVLPVFQANQLVEALRQEFFDDAASLAAWQFNLVAGIALAAVVAGVIFGGLPRLAKVAVRVVPGIAVLYLLMTVWVLARHAGEVPAMLGNIVTEAFSGSAVGGGLLGVMVIGISRGAFSNEAGIGTEVMAHGAAKTDEPVREGLVAMLGPVVDTLLICTCTALVILITGVWQEAAGLQGVTLTINAYRQEMGLPGVFLLGLLILSLGLTTMFTYWYYGAKCLGFLIGAEYQHYYKYFHVLMVVVGSGASVGAASNLLSGMYALMAIPTMTASLLLAPRVMAASRDYFARCGAWRAESTDT</sequence>
<dbReference type="PROSITE" id="PS00873">
    <property type="entry name" value="NA_ALANINE_SYMP"/>
    <property type="match status" value="1"/>
</dbReference>
<feature type="transmembrane region" description="Helical" evidence="8">
    <location>
        <begin position="395"/>
        <end position="412"/>
    </location>
</feature>
<evidence type="ECO:0000256" key="2">
    <source>
        <dbReference type="ARBA" id="ARBA00009261"/>
    </source>
</evidence>